<organism evidence="1 2">
    <name type="scientific">Flavobacterium jejuense</name>
    <dbReference type="NCBI Taxonomy" id="1544455"/>
    <lineage>
        <taxon>Bacteria</taxon>
        <taxon>Pseudomonadati</taxon>
        <taxon>Bacteroidota</taxon>
        <taxon>Flavobacteriia</taxon>
        <taxon>Flavobacteriales</taxon>
        <taxon>Flavobacteriaceae</taxon>
        <taxon>Flavobacterium</taxon>
    </lineage>
</organism>
<protein>
    <recommendedName>
        <fullName evidence="3">Lipoprotein</fullName>
    </recommendedName>
</protein>
<dbReference type="Proteomes" id="UP000817854">
    <property type="component" value="Unassembled WGS sequence"/>
</dbReference>
<proteinExistence type="predicted"/>
<name>A0ABX0IP00_9FLAO</name>
<reference evidence="1 2" key="3">
    <citation type="submission" date="2020-02" db="EMBL/GenBank/DDBJ databases">
        <title>Flavobacterium profundi sp. nov., isolated from a deep-sea seamount.</title>
        <authorList>
            <person name="Zhang D.-C."/>
        </authorList>
    </citation>
    <scope>NUCLEOTIDE SEQUENCE [LARGE SCALE GENOMIC DNA]</scope>
    <source>
        <strain evidence="1 2">EC11</strain>
    </source>
</reference>
<sequence length="262" mass="29967">MKQLLLILTILLLSCQSKKENETKPSLVKDSLNETVAVSEKTFKKETFWKGYINKSIPIYLHYQIENKIAVGEIIYLNTKEKLPIKVIGTVNEGNFRLLEFESSGNITGIISGKITNDNHFTGDWFSPKNSKNFTLNLTAKDTTLVSPSIKPDTDEMFGKYHYQYSEEGYQGDFSMEKINKNEVVFEIFSVTGEPSRNMAVVERDTILLTSNSFIYNIANTEDCEFEVTIYKDFITINYTQEYCNSQFGHNATVEGIFLKVK</sequence>
<comment type="caution">
    <text evidence="1">The sequence shown here is derived from an EMBL/GenBank/DDBJ whole genome shotgun (WGS) entry which is preliminary data.</text>
</comment>
<reference evidence="1 2" key="2">
    <citation type="submission" date="2019-05" db="EMBL/GenBank/DDBJ databases">
        <authorList>
            <person name="Lianzixin W."/>
        </authorList>
    </citation>
    <scope>NUCLEOTIDE SEQUENCE [LARGE SCALE GENOMIC DNA]</scope>
    <source>
        <strain evidence="1 2">EC11</strain>
    </source>
</reference>
<evidence type="ECO:0008006" key="3">
    <source>
        <dbReference type="Google" id="ProtNLM"/>
    </source>
</evidence>
<reference evidence="2" key="1">
    <citation type="submission" date="2019-05" db="EMBL/GenBank/DDBJ databases">
        <title>Flavobacterium profundi sp. nov., isolated from a deep-sea seamount.</title>
        <authorList>
            <person name="Zhang D.-C."/>
        </authorList>
    </citation>
    <scope>NUCLEOTIDE SEQUENCE [LARGE SCALE GENOMIC DNA]</scope>
    <source>
        <strain evidence="2">EC11</strain>
    </source>
</reference>
<dbReference type="EMBL" id="VEVQ02000002">
    <property type="protein sequence ID" value="NHN24790.1"/>
    <property type="molecule type" value="Genomic_DNA"/>
</dbReference>
<gene>
    <name evidence="1" type="ORF">FIA58_003790</name>
</gene>
<evidence type="ECO:0000313" key="1">
    <source>
        <dbReference type="EMBL" id="NHN24790.1"/>
    </source>
</evidence>
<evidence type="ECO:0000313" key="2">
    <source>
        <dbReference type="Proteomes" id="UP000817854"/>
    </source>
</evidence>
<keyword evidence="2" id="KW-1185">Reference proteome</keyword>
<accession>A0ABX0IP00</accession>
<dbReference type="RefSeq" id="WP_140960231.1">
    <property type="nucleotide sequence ID" value="NZ_VEVQ02000002.1"/>
</dbReference>
<dbReference type="PROSITE" id="PS51257">
    <property type="entry name" value="PROKAR_LIPOPROTEIN"/>
    <property type="match status" value="1"/>
</dbReference>